<comment type="caution">
    <text evidence="1">The sequence shown here is derived from an EMBL/GenBank/DDBJ whole genome shotgun (WGS) entry which is preliminary data.</text>
</comment>
<reference evidence="1" key="2">
    <citation type="submission" date="2022-10" db="EMBL/GenBank/DDBJ databases">
        <authorList>
            <person name="Aronson H.S."/>
        </authorList>
    </citation>
    <scope>NUCLEOTIDE SEQUENCE</scope>
    <source>
        <strain evidence="1">RS19-109</strain>
    </source>
</reference>
<accession>A0A9X4MFI6</accession>
<evidence type="ECO:0000313" key="2">
    <source>
        <dbReference type="Proteomes" id="UP001154240"/>
    </source>
</evidence>
<sequence>MFQYMLIDPSMTGDDREKSVRSITKMLPRVSGYDSFITARRYNEHRELEELTSDDVVETLINDVIDFWCIRCDSTAGVFKDIIEKASRDKIADLQNQLKLLDFDTFQRAHSSSKNIDELQREHTIRSNVIKARTLKDSFADIAQAALEALTVEQAHVAITLFNELFPSEKLIVPDFMLGRRSFTDDERKMYLSEYRNVSFPVLYGMASYMISNNGYILPEAKAMLMPATYQNLKSIHDDAKAEFLAEHDENEGVVPRSPAATERYVNDLAAKATEAGL</sequence>
<dbReference type="EMBL" id="JAPHEH010000001">
    <property type="protein sequence ID" value="MDG4475383.1"/>
    <property type="molecule type" value="Genomic_DNA"/>
</dbReference>
<dbReference type="AlphaFoldDB" id="A0A9X4MFI6"/>
<organism evidence="1 2">
    <name type="scientific">Thiovibrio frasassiensis</name>
    <dbReference type="NCBI Taxonomy" id="2984131"/>
    <lineage>
        <taxon>Bacteria</taxon>
        <taxon>Pseudomonadati</taxon>
        <taxon>Thermodesulfobacteriota</taxon>
        <taxon>Desulfobulbia</taxon>
        <taxon>Desulfobulbales</taxon>
        <taxon>Thiovibrionaceae</taxon>
        <taxon>Thiovibrio</taxon>
    </lineage>
</organism>
<protein>
    <submittedName>
        <fullName evidence="1">Uncharacterized protein</fullName>
    </submittedName>
</protein>
<dbReference type="RefSeq" id="WP_307632356.1">
    <property type="nucleotide sequence ID" value="NZ_JAPHEH010000001.1"/>
</dbReference>
<dbReference type="Proteomes" id="UP001154240">
    <property type="component" value="Unassembled WGS sequence"/>
</dbReference>
<name>A0A9X4MFI6_9BACT</name>
<reference evidence="1" key="1">
    <citation type="journal article" date="2022" name="bioRxiv">
        <title>Thiovibrio frasassiensisgen. nov., sp. nov., an autotrophic, elemental sulfur disproportionating bacterium isolated from sulfidic karst sediment, and proposal of Thiovibrionaceae fam. nov.</title>
        <authorList>
            <person name="Aronson H."/>
            <person name="Thomas C."/>
            <person name="Bhattacharyya M."/>
            <person name="Eckstein S."/>
            <person name="Jensen S."/>
            <person name="Barco R."/>
            <person name="Macalady J."/>
            <person name="Amend J."/>
        </authorList>
    </citation>
    <scope>NUCLEOTIDE SEQUENCE</scope>
    <source>
        <strain evidence="1">RS19-109</strain>
    </source>
</reference>
<gene>
    <name evidence="1" type="ORF">OLX77_04310</name>
</gene>
<keyword evidence="2" id="KW-1185">Reference proteome</keyword>
<proteinExistence type="predicted"/>
<evidence type="ECO:0000313" key="1">
    <source>
        <dbReference type="EMBL" id="MDG4475383.1"/>
    </source>
</evidence>